<name>A0A832EIY4_9BACT</name>
<protein>
    <submittedName>
        <fullName evidence="1">Uncharacterized protein</fullName>
    </submittedName>
</protein>
<dbReference type="EMBL" id="DSTK01000012">
    <property type="protein sequence ID" value="HFK96428.1"/>
    <property type="molecule type" value="Genomic_DNA"/>
</dbReference>
<evidence type="ECO:0000313" key="1">
    <source>
        <dbReference type="EMBL" id="HFK96428.1"/>
    </source>
</evidence>
<gene>
    <name evidence="1" type="ORF">ENS06_03760</name>
</gene>
<dbReference type="AlphaFoldDB" id="A0A832EIY4"/>
<comment type="caution">
    <text evidence="1">The sequence shown here is derived from an EMBL/GenBank/DDBJ whole genome shotgun (WGS) entry which is preliminary data.</text>
</comment>
<reference evidence="1" key="1">
    <citation type="journal article" date="2020" name="mSystems">
        <title>Genome- and Community-Level Interaction Insights into Carbon Utilization and Element Cycling Functions of Hydrothermarchaeota in Hydrothermal Sediment.</title>
        <authorList>
            <person name="Zhou Z."/>
            <person name="Liu Y."/>
            <person name="Xu W."/>
            <person name="Pan J."/>
            <person name="Luo Z.H."/>
            <person name="Li M."/>
        </authorList>
    </citation>
    <scope>NUCLEOTIDE SEQUENCE [LARGE SCALE GENOMIC DNA]</scope>
    <source>
        <strain evidence="1">SpSt-456</strain>
    </source>
</reference>
<sequence length="101" mass="11521">MTTKIHQTQAELVKAITEIASTMPLVRTVQLYQFALFLKTHPLPIEETFEEIMADEALWDEQFATTDNDKLAALVATVETEIDEGNTLPMFDEHGDFVKHR</sequence>
<proteinExistence type="predicted"/>
<organism evidence="1">
    <name type="scientific">Desulfacinum infernum</name>
    <dbReference type="NCBI Taxonomy" id="35837"/>
    <lineage>
        <taxon>Bacteria</taxon>
        <taxon>Pseudomonadati</taxon>
        <taxon>Thermodesulfobacteriota</taxon>
        <taxon>Syntrophobacteria</taxon>
        <taxon>Syntrophobacterales</taxon>
        <taxon>Syntrophobacteraceae</taxon>
        <taxon>Desulfacinum</taxon>
    </lineage>
</organism>
<accession>A0A832EIY4</accession>